<dbReference type="InterPro" id="IPR014509">
    <property type="entry name" value="YjdF-like"/>
</dbReference>
<keyword evidence="1" id="KW-0812">Transmembrane</keyword>
<protein>
    <recommendedName>
        <fullName evidence="4">VanZ-like domain-containing protein</fullName>
    </recommendedName>
</protein>
<gene>
    <name evidence="2" type="ORF">A2675_01280</name>
</gene>
<dbReference type="AlphaFoldDB" id="A0A1G2S861"/>
<comment type="caution">
    <text evidence="2">The sequence shown here is derived from an EMBL/GenBank/DDBJ whole genome shotgun (WGS) entry which is preliminary data.</text>
</comment>
<dbReference type="STRING" id="1802723.A2675_01280"/>
<dbReference type="Pfam" id="PF09997">
    <property type="entry name" value="DUF2238"/>
    <property type="match status" value="1"/>
</dbReference>
<organism evidence="2 3">
    <name type="scientific">Candidatus Yonathbacteria bacterium RIFCSPHIGHO2_01_FULL_51_10</name>
    <dbReference type="NCBI Taxonomy" id="1802723"/>
    <lineage>
        <taxon>Bacteria</taxon>
        <taxon>Candidatus Yonathiibacteriota</taxon>
    </lineage>
</organism>
<evidence type="ECO:0008006" key="4">
    <source>
        <dbReference type="Google" id="ProtNLM"/>
    </source>
</evidence>
<evidence type="ECO:0000313" key="3">
    <source>
        <dbReference type="Proteomes" id="UP000176997"/>
    </source>
</evidence>
<sequence>MKHKHYPAFLIWLLVGIVLFNALAGHFLWYYHFLWLDRPMHLAAGSWIGASAVWILNVRWHVYSDVARRKSLLLIAVLCALGVGLLWEVVEYVIDVVGGAHPWSFVDTASDLAFDIIGGFVGGLYIRYRNFYIA</sequence>
<proteinExistence type="predicted"/>
<keyword evidence="1" id="KW-0472">Membrane</keyword>
<feature type="transmembrane region" description="Helical" evidence="1">
    <location>
        <begin position="110"/>
        <end position="128"/>
    </location>
</feature>
<feature type="transmembrane region" description="Helical" evidence="1">
    <location>
        <begin position="72"/>
        <end position="90"/>
    </location>
</feature>
<reference evidence="2 3" key="1">
    <citation type="journal article" date="2016" name="Nat. Commun.">
        <title>Thousands of microbial genomes shed light on interconnected biogeochemical processes in an aquifer system.</title>
        <authorList>
            <person name="Anantharaman K."/>
            <person name="Brown C.T."/>
            <person name="Hug L.A."/>
            <person name="Sharon I."/>
            <person name="Castelle C.J."/>
            <person name="Probst A.J."/>
            <person name="Thomas B.C."/>
            <person name="Singh A."/>
            <person name="Wilkins M.J."/>
            <person name="Karaoz U."/>
            <person name="Brodie E.L."/>
            <person name="Williams K.H."/>
            <person name="Hubbard S.S."/>
            <person name="Banfield J.F."/>
        </authorList>
    </citation>
    <scope>NUCLEOTIDE SEQUENCE [LARGE SCALE GENOMIC DNA]</scope>
</reference>
<dbReference type="EMBL" id="MHUS01000018">
    <property type="protein sequence ID" value="OHA80762.1"/>
    <property type="molecule type" value="Genomic_DNA"/>
</dbReference>
<evidence type="ECO:0000313" key="2">
    <source>
        <dbReference type="EMBL" id="OHA80762.1"/>
    </source>
</evidence>
<accession>A0A1G2S861</accession>
<feature type="transmembrane region" description="Helical" evidence="1">
    <location>
        <begin position="40"/>
        <end position="60"/>
    </location>
</feature>
<dbReference type="Proteomes" id="UP000176997">
    <property type="component" value="Unassembled WGS sequence"/>
</dbReference>
<name>A0A1G2S861_9BACT</name>
<evidence type="ECO:0000256" key="1">
    <source>
        <dbReference type="SAM" id="Phobius"/>
    </source>
</evidence>
<keyword evidence="1" id="KW-1133">Transmembrane helix</keyword>